<dbReference type="Gene3D" id="3.30.470.20">
    <property type="entry name" value="ATP-grasp fold, B domain"/>
    <property type="match status" value="1"/>
</dbReference>
<comment type="caution">
    <text evidence="2">The sequence shown here is derived from an EMBL/GenBank/DDBJ whole genome shotgun (WGS) entry which is preliminary data.</text>
</comment>
<organism evidence="2 3">
    <name type="scientific">Leptotrombidium deliense</name>
    <dbReference type="NCBI Taxonomy" id="299467"/>
    <lineage>
        <taxon>Eukaryota</taxon>
        <taxon>Metazoa</taxon>
        <taxon>Ecdysozoa</taxon>
        <taxon>Arthropoda</taxon>
        <taxon>Chelicerata</taxon>
        <taxon>Arachnida</taxon>
        <taxon>Acari</taxon>
        <taxon>Acariformes</taxon>
        <taxon>Trombidiformes</taxon>
        <taxon>Prostigmata</taxon>
        <taxon>Anystina</taxon>
        <taxon>Parasitengona</taxon>
        <taxon>Trombiculoidea</taxon>
        <taxon>Trombiculidae</taxon>
        <taxon>Leptotrombidium</taxon>
    </lineage>
</organism>
<accession>A0A443SK09</accession>
<evidence type="ECO:0000313" key="2">
    <source>
        <dbReference type="EMBL" id="RWS27867.1"/>
    </source>
</evidence>
<evidence type="ECO:0000256" key="1">
    <source>
        <dbReference type="SAM" id="Phobius"/>
    </source>
</evidence>
<keyword evidence="3" id="KW-1185">Reference proteome</keyword>
<dbReference type="Proteomes" id="UP000288716">
    <property type="component" value="Unassembled WGS sequence"/>
</dbReference>
<keyword evidence="1" id="KW-1133">Transmembrane helix</keyword>
<dbReference type="VEuPathDB" id="VectorBase:LDEU004174"/>
<reference evidence="2 3" key="1">
    <citation type="journal article" date="2018" name="Gigascience">
        <title>Genomes of trombidid mites reveal novel predicted allergens and laterally-transferred genes associated with secondary metabolism.</title>
        <authorList>
            <person name="Dong X."/>
            <person name="Chaisiri K."/>
            <person name="Xia D."/>
            <person name="Armstrong S.D."/>
            <person name="Fang Y."/>
            <person name="Donnelly M.J."/>
            <person name="Kadowaki T."/>
            <person name="McGarry J.W."/>
            <person name="Darby A.C."/>
            <person name="Makepeace B.L."/>
        </authorList>
    </citation>
    <scope>NUCLEOTIDE SEQUENCE [LARGE SCALE GENOMIC DNA]</scope>
    <source>
        <strain evidence="2">UoL-UT</strain>
    </source>
</reference>
<dbReference type="InterPro" id="IPR004344">
    <property type="entry name" value="TTL/TTLL_fam"/>
</dbReference>
<dbReference type="PANTHER" id="PTHR47113:SF1">
    <property type="entry name" value="LD09343P"/>
    <property type="match status" value="1"/>
</dbReference>
<dbReference type="PANTHER" id="PTHR47113">
    <property type="entry name" value="LD09343P"/>
    <property type="match status" value="1"/>
</dbReference>
<gene>
    <name evidence="2" type="ORF">B4U80_02965</name>
</gene>
<proteinExistence type="predicted"/>
<evidence type="ECO:0000313" key="3">
    <source>
        <dbReference type="Proteomes" id="UP000288716"/>
    </source>
</evidence>
<dbReference type="SUPFAM" id="SSF56059">
    <property type="entry name" value="Glutathione synthetase ATP-binding domain-like"/>
    <property type="match status" value="1"/>
</dbReference>
<feature type="transmembrane region" description="Helical" evidence="1">
    <location>
        <begin position="40"/>
        <end position="60"/>
    </location>
</feature>
<keyword evidence="1" id="KW-0812">Transmembrane</keyword>
<name>A0A443SK09_9ACAR</name>
<keyword evidence="1" id="KW-0472">Membrane</keyword>
<sequence length="518" mass="60485">MLRKRKDTQKETLNEGHRRFASNSTQASIIGSATRSTTNYISIALLAVVLVLTVCNFISLKRLENYDFFKNRKSEDTNKQVADRPRVWIRGQRMEAGYLKHVIDVFQRIGFQTVNGSFQEWDILWSHEYPFTKGYFKTLKPHQKVNHFPGSGYITNKVSLATSDLKHIPVAFLLPKSKDKLLKFVEENPDHLWVKKSNDHRGIRIENLTVSDLDSPGTFVQQYIHNPFLIDGKKFDIGIYVTLTSVKPLRVYIYENDVLLRFCFKEYHPFDENNIDSYVVADDYTPIWEMPSLRKYYVDLNLNMKQSLNAYLRSMDVDPEQIWTQIEESIASVYVAKETMMSQLSTAFNSSRHFFEMVRFDFLLDEHLNVYLMEANMSPNLSSAHFAENKLLYEQVIFNLLSLIGATRSLDIHSWTNYPSKAWDMRVSDKDLSVYEDICSSTECHLSCKSSNCQVCFYCLKDDFKLHLKDAYLEHNSKWGTKRLIPSTNESFIKPMDSVNELNRLWFIGKCIQDESWC</sequence>
<dbReference type="OrthoDB" id="202825at2759"/>
<dbReference type="EMBL" id="NCKV01001727">
    <property type="protein sequence ID" value="RWS27867.1"/>
    <property type="molecule type" value="Genomic_DNA"/>
</dbReference>
<dbReference type="InterPro" id="IPR053317">
    <property type="entry name" value="Tubulin_polyglutamylase"/>
</dbReference>
<dbReference type="PROSITE" id="PS51221">
    <property type="entry name" value="TTL"/>
    <property type="match status" value="1"/>
</dbReference>
<dbReference type="Pfam" id="PF03133">
    <property type="entry name" value="TTL"/>
    <property type="match status" value="1"/>
</dbReference>
<protein>
    <submittedName>
        <fullName evidence="2">Tubulin polyglutamylase TTLL4-like protein</fullName>
    </submittedName>
</protein>
<dbReference type="AlphaFoldDB" id="A0A443SK09"/>